<dbReference type="Proteomes" id="UP001358586">
    <property type="component" value="Chromosome 11"/>
</dbReference>
<protein>
    <submittedName>
        <fullName evidence="3">Uncharacterized protein</fullName>
    </submittedName>
</protein>
<organism evidence="3 4">
    <name type="scientific">Gossypium arboreum</name>
    <name type="common">Tree cotton</name>
    <name type="synonym">Gossypium nanking</name>
    <dbReference type="NCBI Taxonomy" id="29729"/>
    <lineage>
        <taxon>Eukaryota</taxon>
        <taxon>Viridiplantae</taxon>
        <taxon>Streptophyta</taxon>
        <taxon>Embryophyta</taxon>
        <taxon>Tracheophyta</taxon>
        <taxon>Spermatophyta</taxon>
        <taxon>Magnoliopsida</taxon>
        <taxon>eudicotyledons</taxon>
        <taxon>Gunneridae</taxon>
        <taxon>Pentapetalae</taxon>
        <taxon>rosids</taxon>
        <taxon>malvids</taxon>
        <taxon>Malvales</taxon>
        <taxon>Malvaceae</taxon>
        <taxon>Malvoideae</taxon>
        <taxon>Gossypium</taxon>
    </lineage>
</organism>
<keyword evidence="2" id="KW-0472">Membrane</keyword>
<comment type="similarity">
    <text evidence="1">Belongs to the multi antimicrobial extrusion (MATE) (TC 2.A.66.1) family.</text>
</comment>
<proteinExistence type="inferred from homology"/>
<dbReference type="EMBL" id="JARKNE010000011">
    <property type="protein sequence ID" value="KAK5786805.1"/>
    <property type="molecule type" value="Genomic_DNA"/>
</dbReference>
<keyword evidence="2" id="KW-0812">Transmembrane</keyword>
<dbReference type="Pfam" id="PF01554">
    <property type="entry name" value="MatE"/>
    <property type="match status" value="1"/>
</dbReference>
<feature type="transmembrane region" description="Helical" evidence="2">
    <location>
        <begin position="6"/>
        <end position="24"/>
    </location>
</feature>
<dbReference type="PANTHER" id="PTHR11206">
    <property type="entry name" value="MULTIDRUG RESISTANCE PROTEIN"/>
    <property type="match status" value="1"/>
</dbReference>
<name>A0ABR0N8V4_GOSAR</name>
<gene>
    <name evidence="3" type="ORF">PVK06_041451</name>
</gene>
<keyword evidence="4" id="KW-1185">Reference proteome</keyword>
<dbReference type="InterPro" id="IPR002528">
    <property type="entry name" value="MATE_fam"/>
</dbReference>
<comment type="caution">
    <text evidence="3">The sequence shown here is derived from an EMBL/GenBank/DDBJ whole genome shotgun (WGS) entry which is preliminary data.</text>
</comment>
<evidence type="ECO:0000313" key="4">
    <source>
        <dbReference type="Proteomes" id="UP001358586"/>
    </source>
</evidence>
<feature type="transmembrane region" description="Helical" evidence="2">
    <location>
        <begin position="138"/>
        <end position="160"/>
    </location>
</feature>
<evidence type="ECO:0000256" key="2">
    <source>
        <dbReference type="SAM" id="Phobius"/>
    </source>
</evidence>
<accession>A0ABR0N8V4</accession>
<reference evidence="3 4" key="1">
    <citation type="submission" date="2023-03" db="EMBL/GenBank/DDBJ databases">
        <title>WGS of Gossypium arboreum.</title>
        <authorList>
            <person name="Yu D."/>
        </authorList>
    </citation>
    <scope>NUCLEOTIDE SEQUENCE [LARGE SCALE GENOMIC DNA]</scope>
    <source>
        <tissue evidence="3">Leaf</tissue>
    </source>
</reference>
<sequence length="180" mass="19693">MCVNTETIAFMFTCGLSAAARLVFNALGNPEKAKSAMVMTLKLSIILTLAIGLALAFGHNVWAAFFTDSSMILKQFASIIPFLVISVSFDSFQGILSAVARGCGWQPLAAWFNLVAYYFVGIPIACLLGLMLKLYDKGLWMGIICGLFCQASALLSIIWFRPWPKIDLSVESDEETLVFV</sequence>
<evidence type="ECO:0000313" key="3">
    <source>
        <dbReference type="EMBL" id="KAK5786805.1"/>
    </source>
</evidence>
<keyword evidence="2" id="KW-1133">Transmembrane helix</keyword>
<feature type="transmembrane region" description="Helical" evidence="2">
    <location>
        <begin position="76"/>
        <end position="96"/>
    </location>
</feature>
<evidence type="ECO:0000256" key="1">
    <source>
        <dbReference type="ARBA" id="ARBA00010199"/>
    </source>
</evidence>
<feature type="transmembrane region" description="Helical" evidence="2">
    <location>
        <begin position="108"/>
        <end position="132"/>
    </location>
</feature>
<feature type="transmembrane region" description="Helical" evidence="2">
    <location>
        <begin position="36"/>
        <end position="56"/>
    </location>
</feature>